<name>A0A1M7D1F2_9FLAO</name>
<keyword evidence="2" id="KW-1185">Reference proteome</keyword>
<sequence>MSLLQLFIFASITLPNLKFLAQKNYKLKTVETNKVTTRLTASLLILTLFFAGCTKERKPSKQGELLTLEQIKSLENDQSRNGKLIEVEGYPAFCGMFANVRLGEKSKMEIRTEQDCKGEKLIEANLYFGGNKVMLFGEKERNVVLAEKNFSNKTLKFCTDDGQELPNGKFKFSGTLIYINNSYYLDNVTIHK</sequence>
<protein>
    <submittedName>
        <fullName evidence="1">Uncharacterized protein</fullName>
    </submittedName>
</protein>
<dbReference type="AlphaFoldDB" id="A0A1M7D1F2"/>
<proteinExistence type="predicted"/>
<evidence type="ECO:0000313" key="2">
    <source>
        <dbReference type="Proteomes" id="UP000184028"/>
    </source>
</evidence>
<evidence type="ECO:0000313" key="1">
    <source>
        <dbReference type="EMBL" id="SHL73352.1"/>
    </source>
</evidence>
<gene>
    <name evidence="1" type="ORF">SAMN05444484_102388</name>
</gene>
<dbReference type="Proteomes" id="UP000184028">
    <property type="component" value="Unassembled WGS sequence"/>
</dbReference>
<organism evidence="1 2">
    <name type="scientific">Flavobacterium chilense</name>
    <dbReference type="NCBI Taxonomy" id="946677"/>
    <lineage>
        <taxon>Bacteria</taxon>
        <taxon>Pseudomonadati</taxon>
        <taxon>Bacteroidota</taxon>
        <taxon>Flavobacteriia</taxon>
        <taxon>Flavobacteriales</taxon>
        <taxon>Flavobacteriaceae</taxon>
        <taxon>Flavobacterium</taxon>
    </lineage>
</organism>
<accession>A0A1M7D1F2</accession>
<reference evidence="2" key="1">
    <citation type="submission" date="2016-11" db="EMBL/GenBank/DDBJ databases">
        <authorList>
            <person name="Varghese N."/>
            <person name="Submissions S."/>
        </authorList>
    </citation>
    <scope>NUCLEOTIDE SEQUENCE [LARGE SCALE GENOMIC DNA]</scope>
    <source>
        <strain evidence="2">DSM 24724</strain>
    </source>
</reference>
<dbReference type="EMBL" id="FRBT01000002">
    <property type="protein sequence ID" value="SHL73352.1"/>
    <property type="molecule type" value="Genomic_DNA"/>
</dbReference>
<dbReference type="STRING" id="946677.SAMN05444484_102388"/>